<dbReference type="NCBIfam" id="TIGR00128">
    <property type="entry name" value="fabD"/>
    <property type="match status" value="1"/>
</dbReference>
<protein>
    <recommendedName>
        <fullName evidence="2 6">Malonyl CoA-acyl carrier protein transacylase</fullName>
        <ecNumber evidence="1 6">2.3.1.39</ecNumber>
    </recommendedName>
</protein>
<dbReference type="PIRSF" id="PIRSF000446">
    <property type="entry name" value="Mct"/>
    <property type="match status" value="1"/>
</dbReference>
<dbReference type="Gene3D" id="3.40.366.10">
    <property type="entry name" value="Malonyl-Coenzyme A Acyl Carrier Protein, domain 2"/>
    <property type="match status" value="1"/>
</dbReference>
<dbReference type="GO" id="GO:0005829">
    <property type="term" value="C:cytosol"/>
    <property type="evidence" value="ECO:0007669"/>
    <property type="project" value="TreeGrafter"/>
</dbReference>
<dbReference type="SUPFAM" id="SSF52151">
    <property type="entry name" value="FabD/lysophospholipase-like"/>
    <property type="match status" value="1"/>
</dbReference>
<dbReference type="InterPro" id="IPR001227">
    <property type="entry name" value="Ac_transferase_dom_sf"/>
</dbReference>
<comment type="caution">
    <text evidence="9">The sequence shown here is derived from an EMBL/GenBank/DDBJ whole genome shotgun (WGS) entry which is preliminary data.</text>
</comment>
<organism evidence="9 10">
    <name type="scientific">Acidisoma cellulosilyticum</name>
    <dbReference type="NCBI Taxonomy" id="2802395"/>
    <lineage>
        <taxon>Bacteria</taxon>
        <taxon>Pseudomonadati</taxon>
        <taxon>Pseudomonadota</taxon>
        <taxon>Alphaproteobacteria</taxon>
        <taxon>Acetobacterales</taxon>
        <taxon>Acidocellaceae</taxon>
        <taxon>Acidisoma</taxon>
    </lineage>
</organism>
<reference evidence="9 10" key="1">
    <citation type="journal article" date="2021" name="Microorganisms">
        <title>Acidisoma silvae sp. nov. and Acidisomacellulosilytica sp. nov., Two Acidophilic Bacteria Isolated from Decaying Wood, Hydrolyzing Cellulose and Producing Poly-3-hydroxybutyrate.</title>
        <authorList>
            <person name="Mieszkin S."/>
            <person name="Pouder E."/>
            <person name="Uroz S."/>
            <person name="Simon-Colin C."/>
            <person name="Alain K."/>
        </authorList>
    </citation>
    <scope>NUCLEOTIDE SEQUENCE [LARGE SCALE GENOMIC DNA]</scope>
    <source>
        <strain evidence="9 10">HW T5.17</strain>
    </source>
</reference>
<evidence type="ECO:0000256" key="3">
    <source>
        <dbReference type="ARBA" id="ARBA00022679"/>
    </source>
</evidence>
<dbReference type="SUPFAM" id="SSF55048">
    <property type="entry name" value="Probable ACP-binding domain of malonyl-CoA ACP transacylase"/>
    <property type="match status" value="1"/>
</dbReference>
<gene>
    <name evidence="9" type="primary">fabD</name>
    <name evidence="9" type="ORF">ACELLULO517_02605</name>
</gene>
<evidence type="ECO:0000256" key="1">
    <source>
        <dbReference type="ARBA" id="ARBA00013258"/>
    </source>
</evidence>
<comment type="catalytic activity">
    <reaction evidence="5 6">
        <text>holo-[ACP] + malonyl-CoA = malonyl-[ACP] + CoA</text>
        <dbReference type="Rhea" id="RHEA:41792"/>
        <dbReference type="Rhea" id="RHEA-COMP:9623"/>
        <dbReference type="Rhea" id="RHEA-COMP:9685"/>
        <dbReference type="ChEBI" id="CHEBI:57287"/>
        <dbReference type="ChEBI" id="CHEBI:57384"/>
        <dbReference type="ChEBI" id="CHEBI:64479"/>
        <dbReference type="ChEBI" id="CHEBI:78449"/>
        <dbReference type="EC" id="2.3.1.39"/>
    </reaction>
</comment>
<feature type="domain" description="Malonyl-CoA:ACP transacylase (MAT)" evidence="8">
    <location>
        <begin position="7"/>
        <end position="312"/>
    </location>
</feature>
<sequence length="320" mass="33192">MVVRAFIFPGQGSQFVGMAQDLTAAFTTARDVLAEVDETLKQRLSKLMFEGPADELTMTENTQPALMAMSLAVLRVIEQDGGVQLTQAAAMVAGHSLGEYSALAAAGGLSIAETAQLLRLRGSAMQQAVPPGEGAMAALLGTDLDQANSICAEAALDPETGKKQVVQPANDNGGGQVVISGHKAAVERAVEISKARGIKRAMLLPVSAPFHCALMAPAADAMADALAAATLKAPVLPVISNISADKATDPAEIRKLLVEQVTGMVRWRESVLAMAEMGVTHFVELGAGKVLAGLVRRILPDATTTSIGSPADIEAFLKSL</sequence>
<dbReference type="EMBL" id="JAESVA010000001">
    <property type="protein sequence ID" value="MCB8879110.1"/>
    <property type="molecule type" value="Genomic_DNA"/>
</dbReference>
<dbReference type="GO" id="GO:0006633">
    <property type="term" value="P:fatty acid biosynthetic process"/>
    <property type="evidence" value="ECO:0007669"/>
    <property type="project" value="TreeGrafter"/>
</dbReference>
<dbReference type="EC" id="2.3.1.39" evidence="1 6"/>
<evidence type="ECO:0000259" key="8">
    <source>
        <dbReference type="SMART" id="SM00827"/>
    </source>
</evidence>
<dbReference type="PANTHER" id="PTHR42681:SF1">
    <property type="entry name" value="MALONYL-COA-ACYL CARRIER PROTEIN TRANSACYLASE, MITOCHONDRIAL"/>
    <property type="match status" value="1"/>
</dbReference>
<dbReference type="InterPro" id="IPR024925">
    <property type="entry name" value="Malonyl_CoA-ACP_transAc"/>
</dbReference>
<dbReference type="PANTHER" id="PTHR42681">
    <property type="entry name" value="MALONYL-COA-ACYL CARRIER PROTEIN TRANSACYLASE, MITOCHONDRIAL"/>
    <property type="match status" value="1"/>
</dbReference>
<keyword evidence="4 6" id="KW-0012">Acyltransferase</keyword>
<dbReference type="InterPro" id="IPR004410">
    <property type="entry name" value="Malonyl_CoA-ACP_transAc_FabD"/>
</dbReference>
<evidence type="ECO:0000256" key="4">
    <source>
        <dbReference type="ARBA" id="ARBA00023315"/>
    </source>
</evidence>
<evidence type="ECO:0000256" key="5">
    <source>
        <dbReference type="ARBA" id="ARBA00048462"/>
    </source>
</evidence>
<evidence type="ECO:0000313" key="9">
    <source>
        <dbReference type="EMBL" id="MCB8879110.1"/>
    </source>
</evidence>
<dbReference type="InterPro" id="IPR014043">
    <property type="entry name" value="Acyl_transferase_dom"/>
</dbReference>
<dbReference type="Gene3D" id="3.30.70.250">
    <property type="entry name" value="Malonyl-CoA ACP transacylase, ACP-binding"/>
    <property type="match status" value="1"/>
</dbReference>
<keyword evidence="3 6" id="KW-0808">Transferase</keyword>
<dbReference type="InterPro" id="IPR050858">
    <property type="entry name" value="Mal-CoA-ACP_Trans/PKS_FabD"/>
</dbReference>
<evidence type="ECO:0000313" key="10">
    <source>
        <dbReference type="Proteomes" id="UP000721844"/>
    </source>
</evidence>
<dbReference type="GO" id="GO:0004314">
    <property type="term" value="F:[acyl-carrier-protein] S-malonyltransferase activity"/>
    <property type="evidence" value="ECO:0007669"/>
    <property type="project" value="UniProtKB-EC"/>
</dbReference>
<feature type="active site" evidence="7">
    <location>
        <position position="96"/>
    </location>
</feature>
<dbReference type="Pfam" id="PF00698">
    <property type="entry name" value="Acyl_transf_1"/>
    <property type="match status" value="1"/>
</dbReference>
<keyword evidence="10" id="KW-1185">Reference proteome</keyword>
<comment type="similarity">
    <text evidence="6">Belongs to the fabD family.</text>
</comment>
<dbReference type="InterPro" id="IPR016036">
    <property type="entry name" value="Malonyl_transacylase_ACP-bd"/>
</dbReference>
<dbReference type="AlphaFoldDB" id="A0A963YZL5"/>
<dbReference type="FunFam" id="3.30.70.250:FF:000001">
    <property type="entry name" value="Malonyl CoA-acyl carrier protein transacylase"/>
    <property type="match status" value="1"/>
</dbReference>
<name>A0A963YZL5_9PROT</name>
<dbReference type="Proteomes" id="UP000721844">
    <property type="component" value="Unassembled WGS sequence"/>
</dbReference>
<evidence type="ECO:0000256" key="2">
    <source>
        <dbReference type="ARBA" id="ARBA00018953"/>
    </source>
</evidence>
<feature type="active site" evidence="7">
    <location>
        <position position="211"/>
    </location>
</feature>
<evidence type="ECO:0000256" key="6">
    <source>
        <dbReference type="PIRNR" id="PIRNR000446"/>
    </source>
</evidence>
<dbReference type="InterPro" id="IPR016035">
    <property type="entry name" value="Acyl_Trfase/lysoPLipase"/>
</dbReference>
<evidence type="ECO:0000256" key="7">
    <source>
        <dbReference type="PIRSR" id="PIRSR000446-1"/>
    </source>
</evidence>
<accession>A0A963YZL5</accession>
<proteinExistence type="inferred from homology"/>
<dbReference type="RefSeq" id="WP_227305616.1">
    <property type="nucleotide sequence ID" value="NZ_JAESVA010000001.1"/>
</dbReference>
<dbReference type="SMART" id="SM00827">
    <property type="entry name" value="PKS_AT"/>
    <property type="match status" value="1"/>
</dbReference>